<comment type="similarity">
    <text evidence="2">Belongs to the peptidase S54 family.</text>
</comment>
<dbReference type="InterPro" id="IPR035952">
    <property type="entry name" value="Rhomboid-like_sf"/>
</dbReference>
<feature type="domain" description="Peptidase S54 rhomboid" evidence="7">
    <location>
        <begin position="26"/>
        <end position="164"/>
    </location>
</feature>
<name>A0A6A4WHV1_AMPAM</name>
<evidence type="ECO:0000259" key="7">
    <source>
        <dbReference type="Pfam" id="PF01694"/>
    </source>
</evidence>
<keyword evidence="4 6" id="KW-1133">Transmembrane helix</keyword>
<evidence type="ECO:0000256" key="4">
    <source>
        <dbReference type="ARBA" id="ARBA00022989"/>
    </source>
</evidence>
<gene>
    <name evidence="8" type="primary">rho_1</name>
    <name evidence="8" type="ORF">FJT64_021571</name>
</gene>
<dbReference type="SUPFAM" id="SSF144091">
    <property type="entry name" value="Rhomboid-like"/>
    <property type="match status" value="1"/>
</dbReference>
<reference evidence="8 9" key="1">
    <citation type="submission" date="2019-07" db="EMBL/GenBank/DDBJ databases">
        <title>Draft genome assembly of a fouling barnacle, Amphibalanus amphitrite (Darwin, 1854): The first reference genome for Thecostraca.</title>
        <authorList>
            <person name="Kim W."/>
        </authorList>
    </citation>
    <scope>NUCLEOTIDE SEQUENCE [LARGE SCALE GENOMIC DNA]</scope>
    <source>
        <strain evidence="8">SNU_AA5</strain>
        <tissue evidence="8">Soma without cirri and trophi</tissue>
    </source>
</reference>
<sequence length="205" mass="21731">MTERNSPTPTSIAANLHPSSSYLSPFLSWWHLTFNLLVQLAVGVPLELGHGTVRVAAIYLAGVLAGSLGTSVCDAGRQVYLVGASGGVYALLTAHIANVLLNYNHMELGVQRLMAVLLIAVCDAALAVYHRYWLVLPSVEPAVSYAAHLAGGVAGLSLGLAILRSHSPKHRQPLVRYLGLGVLLACALFAVLFNVLSVNSGHQYL</sequence>
<protein>
    <submittedName>
        <fullName evidence="8">Protein rhomboid</fullName>
    </submittedName>
</protein>
<evidence type="ECO:0000256" key="2">
    <source>
        <dbReference type="ARBA" id="ARBA00009045"/>
    </source>
</evidence>
<dbReference type="OrthoDB" id="418595at2759"/>
<keyword evidence="5 6" id="KW-0472">Membrane</keyword>
<dbReference type="Gene3D" id="1.20.1540.10">
    <property type="entry name" value="Rhomboid-like"/>
    <property type="match status" value="1"/>
</dbReference>
<proteinExistence type="inferred from homology"/>
<dbReference type="Pfam" id="PF01694">
    <property type="entry name" value="Rhomboid"/>
    <property type="match status" value="1"/>
</dbReference>
<evidence type="ECO:0000256" key="5">
    <source>
        <dbReference type="ARBA" id="ARBA00023136"/>
    </source>
</evidence>
<dbReference type="PANTHER" id="PTHR45840">
    <property type="entry name" value="RHOMBOID-RELATED PROTEIN"/>
    <property type="match status" value="1"/>
</dbReference>
<feature type="transmembrane region" description="Helical" evidence="6">
    <location>
        <begin position="53"/>
        <end position="72"/>
    </location>
</feature>
<feature type="transmembrane region" description="Helical" evidence="6">
    <location>
        <begin position="175"/>
        <end position="196"/>
    </location>
</feature>
<dbReference type="GO" id="GO:0016020">
    <property type="term" value="C:membrane"/>
    <property type="evidence" value="ECO:0007669"/>
    <property type="project" value="UniProtKB-SubCell"/>
</dbReference>
<dbReference type="AlphaFoldDB" id="A0A6A4WHV1"/>
<evidence type="ECO:0000256" key="1">
    <source>
        <dbReference type="ARBA" id="ARBA00004141"/>
    </source>
</evidence>
<dbReference type="GO" id="GO:0004252">
    <property type="term" value="F:serine-type endopeptidase activity"/>
    <property type="evidence" value="ECO:0007669"/>
    <property type="project" value="InterPro"/>
</dbReference>
<evidence type="ECO:0000256" key="6">
    <source>
        <dbReference type="SAM" id="Phobius"/>
    </source>
</evidence>
<dbReference type="PANTHER" id="PTHR45840:SF2">
    <property type="entry name" value="PROTEIN RHOMBOID-RELATED"/>
    <property type="match status" value="1"/>
</dbReference>
<evidence type="ECO:0000313" key="9">
    <source>
        <dbReference type="Proteomes" id="UP000440578"/>
    </source>
</evidence>
<comment type="caution">
    <text evidence="8">The sequence shown here is derived from an EMBL/GenBank/DDBJ whole genome shotgun (WGS) entry which is preliminary data.</text>
</comment>
<feature type="transmembrane region" description="Helical" evidence="6">
    <location>
        <begin position="78"/>
        <end position="101"/>
    </location>
</feature>
<keyword evidence="9" id="KW-1185">Reference proteome</keyword>
<dbReference type="InterPro" id="IPR051739">
    <property type="entry name" value="Rhomboid_IM_Serine_Proteases"/>
</dbReference>
<comment type="subcellular location">
    <subcellularLocation>
        <location evidence="1">Membrane</location>
        <topology evidence="1">Multi-pass membrane protein</topology>
    </subcellularLocation>
</comment>
<feature type="transmembrane region" description="Helical" evidence="6">
    <location>
        <begin position="26"/>
        <end position="46"/>
    </location>
</feature>
<organism evidence="8 9">
    <name type="scientific">Amphibalanus amphitrite</name>
    <name type="common">Striped barnacle</name>
    <name type="synonym">Balanus amphitrite</name>
    <dbReference type="NCBI Taxonomy" id="1232801"/>
    <lineage>
        <taxon>Eukaryota</taxon>
        <taxon>Metazoa</taxon>
        <taxon>Ecdysozoa</taxon>
        <taxon>Arthropoda</taxon>
        <taxon>Crustacea</taxon>
        <taxon>Multicrustacea</taxon>
        <taxon>Cirripedia</taxon>
        <taxon>Thoracica</taxon>
        <taxon>Thoracicalcarea</taxon>
        <taxon>Balanomorpha</taxon>
        <taxon>Balanoidea</taxon>
        <taxon>Balanidae</taxon>
        <taxon>Amphibalaninae</taxon>
        <taxon>Amphibalanus</taxon>
    </lineage>
</organism>
<feature type="transmembrane region" description="Helical" evidence="6">
    <location>
        <begin position="113"/>
        <end position="133"/>
    </location>
</feature>
<keyword evidence="3 6" id="KW-0812">Transmembrane</keyword>
<evidence type="ECO:0000313" key="8">
    <source>
        <dbReference type="EMBL" id="KAF0307017.1"/>
    </source>
</evidence>
<evidence type="ECO:0000256" key="3">
    <source>
        <dbReference type="ARBA" id="ARBA00022692"/>
    </source>
</evidence>
<dbReference type="InterPro" id="IPR022764">
    <property type="entry name" value="Peptidase_S54_rhomboid_dom"/>
</dbReference>
<accession>A0A6A4WHV1</accession>
<dbReference type="EMBL" id="VIIS01000616">
    <property type="protein sequence ID" value="KAF0307017.1"/>
    <property type="molecule type" value="Genomic_DNA"/>
</dbReference>
<dbReference type="Proteomes" id="UP000440578">
    <property type="component" value="Unassembled WGS sequence"/>
</dbReference>
<feature type="transmembrane region" description="Helical" evidence="6">
    <location>
        <begin position="145"/>
        <end position="163"/>
    </location>
</feature>